<comment type="caution">
    <text evidence="1">The sequence shown here is derived from an EMBL/GenBank/DDBJ whole genome shotgun (WGS) entry which is preliminary data.</text>
</comment>
<keyword evidence="2" id="KW-1185">Reference proteome</keyword>
<evidence type="ECO:0000313" key="2">
    <source>
        <dbReference type="Proteomes" id="UP000886501"/>
    </source>
</evidence>
<sequence length="695" mass="78016">MVPDIKHLRIKTSETIASLTPYLRGDQMNKNTRELMDGLRTDCKNSQEVTTILRDRLTTLSSDLIEARSRISDLEAILTEDRQTIRSLSTEMKTSNESTRVLSQELKKVVGELRDSNTNAAELEVELANAQERVEEVEKELAKSEAISAEVPELRETIHELKSQLSNAEERATEVVKFRDEALTTQKKLSDINAENQILRVSLEQNILALNERTSSLAKLEHKISELLEDLNASQAREKGVSEARKADKATFEEATRRLESRVGSLEAELERSRESATQANMRFQALQDRFDDQTITLRLTKETNAELQERVVDVEKAASKEQGILQGQVSVLEVKCSELQASNRDLVESLERENSSVRSAETTFQQQLFAKEKEWLEAAAKEARILEESMKKVNDLTVENEKLQQEVAATKAIPPPPPIPPKDAIEDSDVVVALRADITRLQNKNEELVRKSNTIEERYKNGDLTGQEKSLVRTIRGEARVAQEQQLDMKSNELIRREKTIQARDMKIKQLEEIITRLHKHAAKIGDQSSTADKQSASDPNIPSQVSSPPVPDRDGPLLQGTPVTNRASEVGKLANRALRTPTRTAPPQEPEHPVLPRRTAMKPRGKGLIRSMTDTTDEVVDSGDEFDEPVISALGKRDRLGGPSKRTDGKRDSSFEEAERPHKNRKTKANGQNNAATKASDATVVARRRRNRN</sequence>
<evidence type="ECO:0000313" key="1">
    <source>
        <dbReference type="EMBL" id="KAF9652189.1"/>
    </source>
</evidence>
<dbReference type="EMBL" id="MU117970">
    <property type="protein sequence ID" value="KAF9652189.1"/>
    <property type="molecule type" value="Genomic_DNA"/>
</dbReference>
<reference evidence="1" key="2">
    <citation type="journal article" date="2020" name="Nat. Commun.">
        <title>Large-scale genome sequencing of mycorrhizal fungi provides insights into the early evolution of symbiotic traits.</title>
        <authorList>
            <person name="Miyauchi S."/>
            <person name="Kiss E."/>
            <person name="Kuo A."/>
            <person name="Drula E."/>
            <person name="Kohler A."/>
            <person name="Sanchez-Garcia M."/>
            <person name="Morin E."/>
            <person name="Andreopoulos B."/>
            <person name="Barry K.W."/>
            <person name="Bonito G."/>
            <person name="Buee M."/>
            <person name="Carver A."/>
            <person name="Chen C."/>
            <person name="Cichocki N."/>
            <person name="Clum A."/>
            <person name="Culley D."/>
            <person name="Crous P.W."/>
            <person name="Fauchery L."/>
            <person name="Girlanda M."/>
            <person name="Hayes R.D."/>
            <person name="Keri Z."/>
            <person name="LaButti K."/>
            <person name="Lipzen A."/>
            <person name="Lombard V."/>
            <person name="Magnuson J."/>
            <person name="Maillard F."/>
            <person name="Murat C."/>
            <person name="Nolan M."/>
            <person name="Ohm R.A."/>
            <person name="Pangilinan J."/>
            <person name="Pereira M.F."/>
            <person name="Perotto S."/>
            <person name="Peter M."/>
            <person name="Pfister S."/>
            <person name="Riley R."/>
            <person name="Sitrit Y."/>
            <person name="Stielow J.B."/>
            <person name="Szollosi G."/>
            <person name="Zifcakova L."/>
            <person name="Stursova M."/>
            <person name="Spatafora J.W."/>
            <person name="Tedersoo L."/>
            <person name="Vaario L.M."/>
            <person name="Yamada A."/>
            <person name="Yan M."/>
            <person name="Wang P."/>
            <person name="Xu J."/>
            <person name="Bruns T."/>
            <person name="Baldrian P."/>
            <person name="Vilgalys R."/>
            <person name="Dunand C."/>
            <person name="Henrissat B."/>
            <person name="Grigoriev I.V."/>
            <person name="Hibbett D."/>
            <person name="Nagy L.G."/>
            <person name="Martin F.M."/>
        </authorList>
    </citation>
    <scope>NUCLEOTIDE SEQUENCE</scope>
    <source>
        <strain evidence="1">P2</strain>
    </source>
</reference>
<name>A0ACB6ZRI4_THEGA</name>
<dbReference type="Proteomes" id="UP000886501">
    <property type="component" value="Unassembled WGS sequence"/>
</dbReference>
<accession>A0ACB6ZRI4</accession>
<protein>
    <submittedName>
        <fullName evidence="1">Uncharacterized protein</fullName>
    </submittedName>
</protein>
<organism evidence="1 2">
    <name type="scientific">Thelephora ganbajun</name>
    <name type="common">Ganba fungus</name>
    <dbReference type="NCBI Taxonomy" id="370292"/>
    <lineage>
        <taxon>Eukaryota</taxon>
        <taxon>Fungi</taxon>
        <taxon>Dikarya</taxon>
        <taxon>Basidiomycota</taxon>
        <taxon>Agaricomycotina</taxon>
        <taxon>Agaricomycetes</taxon>
        <taxon>Thelephorales</taxon>
        <taxon>Thelephoraceae</taxon>
        <taxon>Thelephora</taxon>
    </lineage>
</organism>
<proteinExistence type="predicted"/>
<gene>
    <name evidence="1" type="ORF">BDM02DRAFT_3109613</name>
</gene>
<reference evidence="1" key="1">
    <citation type="submission" date="2019-10" db="EMBL/GenBank/DDBJ databases">
        <authorList>
            <consortium name="DOE Joint Genome Institute"/>
            <person name="Kuo A."/>
            <person name="Miyauchi S."/>
            <person name="Kiss E."/>
            <person name="Drula E."/>
            <person name="Kohler A."/>
            <person name="Sanchez-Garcia M."/>
            <person name="Andreopoulos B."/>
            <person name="Barry K.W."/>
            <person name="Bonito G."/>
            <person name="Buee M."/>
            <person name="Carver A."/>
            <person name="Chen C."/>
            <person name="Cichocki N."/>
            <person name="Clum A."/>
            <person name="Culley D."/>
            <person name="Crous P.W."/>
            <person name="Fauchery L."/>
            <person name="Girlanda M."/>
            <person name="Hayes R."/>
            <person name="Keri Z."/>
            <person name="Labutti K."/>
            <person name="Lipzen A."/>
            <person name="Lombard V."/>
            <person name="Magnuson J."/>
            <person name="Maillard F."/>
            <person name="Morin E."/>
            <person name="Murat C."/>
            <person name="Nolan M."/>
            <person name="Ohm R."/>
            <person name="Pangilinan J."/>
            <person name="Pereira M."/>
            <person name="Perotto S."/>
            <person name="Peter M."/>
            <person name="Riley R."/>
            <person name="Sitrit Y."/>
            <person name="Stielow B."/>
            <person name="Szollosi G."/>
            <person name="Zifcakova L."/>
            <person name="Stursova M."/>
            <person name="Spatafora J.W."/>
            <person name="Tedersoo L."/>
            <person name="Vaario L.-M."/>
            <person name="Yamada A."/>
            <person name="Yan M."/>
            <person name="Wang P."/>
            <person name="Xu J."/>
            <person name="Bruns T."/>
            <person name="Baldrian P."/>
            <person name="Vilgalys R."/>
            <person name="Henrissat B."/>
            <person name="Grigoriev I.V."/>
            <person name="Hibbett D."/>
            <person name="Nagy L.G."/>
            <person name="Martin F.M."/>
        </authorList>
    </citation>
    <scope>NUCLEOTIDE SEQUENCE</scope>
    <source>
        <strain evidence="1">P2</strain>
    </source>
</reference>